<keyword evidence="2" id="KW-1185">Reference proteome</keyword>
<evidence type="ECO:0000313" key="1">
    <source>
        <dbReference type="EMBL" id="MBS9525596.1"/>
    </source>
</evidence>
<evidence type="ECO:0000313" key="2">
    <source>
        <dbReference type="Proteomes" id="UP001319104"/>
    </source>
</evidence>
<protein>
    <submittedName>
        <fullName evidence="1">Uncharacterized protein</fullName>
    </submittedName>
</protein>
<sequence length="311" mass="36548">MIKKMIRIISDIEQIISDFSTSSEKLIFLSTYFTSKLDPMRKIKQARDNFEYFRNWYESIDELGIRAVIFCDTISEEFKKKYETDKISFVRCQLGPHSLNDERFFIFHEFVQGLKPDSFVVSTDINDVIINKNPLDLFETNPHLLYVGRGQRKVWKNGKWPLKALFSFNRKFKGSLPVSFFNYPVLTPGTVGGKKELVQKVYQEMIELFSELGDDGNYDMQVFNLIMKERYYPQSSIWDGIIPFWIANLYFYALYRISRKLEKGYKEEKYDLVSSEEGIAANELIYAGFPFVSMVGKYEKKGESLAYLIHK</sequence>
<accession>A0AAP2CLQ2</accession>
<name>A0AAP2CLQ2_9BACT</name>
<dbReference type="Proteomes" id="UP001319104">
    <property type="component" value="Unassembled WGS sequence"/>
</dbReference>
<organism evidence="1 2">
    <name type="scientific">Litoribacter ruber</name>
    <dbReference type="NCBI Taxonomy" id="702568"/>
    <lineage>
        <taxon>Bacteria</taxon>
        <taxon>Pseudomonadati</taxon>
        <taxon>Bacteroidota</taxon>
        <taxon>Cytophagia</taxon>
        <taxon>Cytophagales</taxon>
        <taxon>Cyclobacteriaceae</taxon>
        <taxon>Litoribacter</taxon>
    </lineage>
</organism>
<dbReference type="EMBL" id="JAHCMY010000015">
    <property type="protein sequence ID" value="MBS9525596.1"/>
    <property type="molecule type" value="Genomic_DNA"/>
</dbReference>
<reference evidence="1 2" key="1">
    <citation type="submission" date="2021-05" db="EMBL/GenBank/DDBJ databases">
        <authorList>
            <person name="Zhang Z.D."/>
            <person name="Osman G."/>
        </authorList>
    </citation>
    <scope>NUCLEOTIDE SEQUENCE [LARGE SCALE GENOMIC DNA]</scope>
    <source>
        <strain evidence="1 2">KCTC 32217</strain>
    </source>
</reference>
<proteinExistence type="predicted"/>
<dbReference type="AlphaFoldDB" id="A0AAP2CLQ2"/>
<comment type="caution">
    <text evidence="1">The sequence shown here is derived from an EMBL/GenBank/DDBJ whole genome shotgun (WGS) entry which is preliminary data.</text>
</comment>
<gene>
    <name evidence="1" type="ORF">KI659_16380</name>
</gene>